<dbReference type="InterPro" id="IPR010917">
    <property type="entry name" value="TonB_rcpt_CS"/>
</dbReference>
<keyword evidence="13 14" id="KW-0998">Cell outer membrane</keyword>
<dbReference type="Pfam" id="PF00593">
    <property type="entry name" value="TonB_dep_Rec_b-barrel"/>
    <property type="match status" value="1"/>
</dbReference>
<evidence type="ECO:0000256" key="8">
    <source>
        <dbReference type="ARBA" id="ARBA00023004"/>
    </source>
</evidence>
<dbReference type="EMBL" id="SGSU01000013">
    <property type="protein sequence ID" value="RZG65905.1"/>
    <property type="molecule type" value="Genomic_DNA"/>
</dbReference>
<dbReference type="NCBIfam" id="TIGR01783">
    <property type="entry name" value="TonB-siderophor"/>
    <property type="match status" value="1"/>
</dbReference>
<evidence type="ECO:0000259" key="18">
    <source>
        <dbReference type="Pfam" id="PF07715"/>
    </source>
</evidence>
<keyword evidence="11 14" id="KW-0472">Membrane</keyword>
<evidence type="ECO:0000256" key="13">
    <source>
        <dbReference type="ARBA" id="ARBA00023237"/>
    </source>
</evidence>
<evidence type="ECO:0000256" key="3">
    <source>
        <dbReference type="ARBA" id="ARBA00022448"/>
    </source>
</evidence>
<keyword evidence="8" id="KW-0408">Iron</keyword>
<dbReference type="Pfam" id="PF07715">
    <property type="entry name" value="Plug"/>
    <property type="match status" value="1"/>
</dbReference>
<keyword evidence="3 14" id="KW-0813">Transport</keyword>
<dbReference type="PANTHER" id="PTHR32552:SF82">
    <property type="entry name" value="FCUA PROTEIN"/>
    <property type="match status" value="1"/>
</dbReference>
<dbReference type="RefSeq" id="WP_130146666.1">
    <property type="nucleotide sequence ID" value="NZ_SGSU01000013.1"/>
</dbReference>
<accession>A0A4Q7AU64</accession>
<dbReference type="AlphaFoldDB" id="A0A4Q7AU64"/>
<evidence type="ECO:0000256" key="6">
    <source>
        <dbReference type="ARBA" id="ARBA00022692"/>
    </source>
</evidence>
<dbReference type="InterPro" id="IPR037066">
    <property type="entry name" value="Plug_dom_sf"/>
</dbReference>
<evidence type="ECO:0000256" key="11">
    <source>
        <dbReference type="ARBA" id="ARBA00023136"/>
    </source>
</evidence>
<dbReference type="SUPFAM" id="SSF56935">
    <property type="entry name" value="Porins"/>
    <property type="match status" value="1"/>
</dbReference>
<feature type="domain" description="TonB-dependent receptor-like beta-barrel" evidence="17">
    <location>
        <begin position="284"/>
        <end position="718"/>
    </location>
</feature>
<dbReference type="GO" id="GO:0015891">
    <property type="term" value="P:siderophore transport"/>
    <property type="evidence" value="ECO:0007669"/>
    <property type="project" value="InterPro"/>
</dbReference>
<sequence length="744" mass="82340">MKVKTPPTLLALAIRTTFASLPLTSVSLISTTLYAVENVNTLASADTLNQPEPNLLPTITVIASAEQDGSVENGYVVKQLKQVGPWGAKDLKDTPYSVSVISSDLIQNAVAGDMDQIYKMNPVIQNSAPSTVYGTPYAAIRGFHTQSGVMDGLRLSSTSTGIAMEELDRVEIMNGLTGFMYGVGNVGGTTNYVLKRPTYEKLSNLTLGNYGNQQWFGHVDLGNKIDDEGQFAYRFNASYQNGETGKKNQNIERTLISGAIDWNVNDDLLLQLEGAHTEYKLDGIDSRFYAYANSNFGALDYWIKPLKNDKTYTPDWTYLDIKTDRIGLNANYKINDQFSLRSAYMLKKDTQESINLYPAYYADAGYVNGWVSRSAPSENIAQGAYTYLDSLFNTFGIQHKLTVGLSGDFLETKQHVISSKSAANSPAFIDPNDLISWEKPTGLDGNDWGRKYKSADNSNYNVIIGDDIQFNNQWNALIGLNYTTIKTKNYDTAGKKTSSYDKSKLTPTVSLIYKPLEKLTTYASYMEGLEKGSTVPLDSELYNEPGKILNPTISTQYELGAKYAFSDRLLLSSALFRIEKANNFEERTPNGKININQDGLQIHQGLEITLTGKLTDNLTVMTGGTLMDLEIDQATNKMLEGKKPTGASDTLVKLYTEYNIPQIQGLTLTGGAYYTGNMYKDSLNQQEIDGYTIFDLGARYKTSISSIPTTFNLNIANLTGKDYWATTYSLGIPRTISFSVKTEF</sequence>
<dbReference type="Gene3D" id="2.40.170.20">
    <property type="entry name" value="TonB-dependent receptor, beta-barrel domain"/>
    <property type="match status" value="1"/>
</dbReference>
<feature type="short sequence motif" description="TonB C-terminal box" evidence="15">
    <location>
        <begin position="727"/>
        <end position="744"/>
    </location>
</feature>
<dbReference type="PANTHER" id="PTHR32552">
    <property type="entry name" value="FERRICHROME IRON RECEPTOR-RELATED"/>
    <property type="match status" value="1"/>
</dbReference>
<dbReference type="GO" id="GO:0009279">
    <property type="term" value="C:cell outer membrane"/>
    <property type="evidence" value="ECO:0007669"/>
    <property type="project" value="UniProtKB-SubCell"/>
</dbReference>
<evidence type="ECO:0000313" key="20">
    <source>
        <dbReference type="Proteomes" id="UP000293483"/>
    </source>
</evidence>
<evidence type="ECO:0000256" key="7">
    <source>
        <dbReference type="ARBA" id="ARBA00022729"/>
    </source>
</evidence>
<organism evidence="19 20">
    <name type="scientific">Acinetobacter bouvetii</name>
    <dbReference type="NCBI Taxonomy" id="202951"/>
    <lineage>
        <taxon>Bacteria</taxon>
        <taxon>Pseudomonadati</taxon>
        <taxon>Pseudomonadota</taxon>
        <taxon>Gammaproteobacteria</taxon>
        <taxon>Moraxellales</taxon>
        <taxon>Moraxellaceae</taxon>
        <taxon>Acinetobacter</taxon>
    </lineage>
</organism>
<dbReference type="InterPro" id="IPR000531">
    <property type="entry name" value="Beta-barrel_TonB"/>
</dbReference>
<name>A0A4Q7AU64_9GAMM</name>
<dbReference type="Proteomes" id="UP000293483">
    <property type="component" value="Unassembled WGS sequence"/>
</dbReference>
<dbReference type="InterPro" id="IPR012910">
    <property type="entry name" value="Plug_dom"/>
</dbReference>
<dbReference type="InterPro" id="IPR039426">
    <property type="entry name" value="TonB-dep_rcpt-like"/>
</dbReference>
<evidence type="ECO:0000256" key="15">
    <source>
        <dbReference type="PROSITE-ProRule" id="PRU10144"/>
    </source>
</evidence>
<keyword evidence="12 19" id="KW-0675">Receptor</keyword>
<proteinExistence type="inferred from homology"/>
<comment type="similarity">
    <text evidence="2 14 16">Belongs to the TonB-dependent receptor family.</text>
</comment>
<keyword evidence="4 14" id="KW-1134">Transmembrane beta strand</keyword>
<dbReference type="PROSITE" id="PS52016">
    <property type="entry name" value="TONB_DEPENDENT_REC_3"/>
    <property type="match status" value="1"/>
</dbReference>
<dbReference type="InterPro" id="IPR010105">
    <property type="entry name" value="TonB_sidphr_rcpt"/>
</dbReference>
<keyword evidence="7" id="KW-0732">Signal</keyword>
<evidence type="ECO:0000256" key="5">
    <source>
        <dbReference type="ARBA" id="ARBA00022496"/>
    </source>
</evidence>
<dbReference type="Gene3D" id="2.170.130.10">
    <property type="entry name" value="TonB-dependent receptor, plug domain"/>
    <property type="match status" value="1"/>
</dbReference>
<evidence type="ECO:0000256" key="16">
    <source>
        <dbReference type="RuleBase" id="RU003357"/>
    </source>
</evidence>
<gene>
    <name evidence="19" type="ORF">EXE25_12150</name>
</gene>
<dbReference type="PROSITE" id="PS01156">
    <property type="entry name" value="TONB_DEPENDENT_REC_2"/>
    <property type="match status" value="1"/>
</dbReference>
<dbReference type="CDD" id="cd01347">
    <property type="entry name" value="ligand_gated_channel"/>
    <property type="match status" value="1"/>
</dbReference>
<comment type="subcellular location">
    <subcellularLocation>
        <location evidence="1 14">Cell outer membrane</location>
        <topology evidence="1 14">Multi-pass membrane protein</topology>
    </subcellularLocation>
</comment>
<protein>
    <submittedName>
        <fullName evidence="19">TonB-dependent siderophore receptor</fullName>
    </submittedName>
</protein>
<keyword evidence="6 14" id="KW-0812">Transmembrane</keyword>
<evidence type="ECO:0000256" key="14">
    <source>
        <dbReference type="PROSITE-ProRule" id="PRU01360"/>
    </source>
</evidence>
<dbReference type="InterPro" id="IPR036942">
    <property type="entry name" value="Beta-barrel_TonB_sf"/>
</dbReference>
<dbReference type="GO" id="GO:0015344">
    <property type="term" value="F:siderophore uptake transmembrane transporter activity"/>
    <property type="evidence" value="ECO:0007669"/>
    <property type="project" value="TreeGrafter"/>
</dbReference>
<keyword evidence="10 16" id="KW-0798">TonB box</keyword>
<evidence type="ECO:0000256" key="2">
    <source>
        <dbReference type="ARBA" id="ARBA00009810"/>
    </source>
</evidence>
<evidence type="ECO:0000259" key="17">
    <source>
        <dbReference type="Pfam" id="PF00593"/>
    </source>
</evidence>
<keyword evidence="9" id="KW-0406">Ion transport</keyword>
<evidence type="ECO:0000256" key="12">
    <source>
        <dbReference type="ARBA" id="ARBA00023170"/>
    </source>
</evidence>
<comment type="caution">
    <text evidence="19">The sequence shown here is derived from an EMBL/GenBank/DDBJ whole genome shotgun (WGS) entry which is preliminary data.</text>
</comment>
<evidence type="ECO:0000256" key="1">
    <source>
        <dbReference type="ARBA" id="ARBA00004571"/>
    </source>
</evidence>
<reference evidence="19 20" key="1">
    <citation type="submission" date="2019-02" db="EMBL/GenBank/DDBJ databases">
        <title>The Batch Genome Submission of Acinetobacter spp. strains.</title>
        <authorList>
            <person name="Qin J."/>
            <person name="Hu Y."/>
            <person name="Ye H."/>
            <person name="Wei L."/>
            <person name="Feng Y."/>
            <person name="Zong Z."/>
        </authorList>
    </citation>
    <scope>NUCLEOTIDE SEQUENCE [LARGE SCALE GENOMIC DNA]</scope>
    <source>
        <strain evidence="19 20">WCHABo060081</strain>
    </source>
</reference>
<evidence type="ECO:0000313" key="19">
    <source>
        <dbReference type="EMBL" id="RZG65905.1"/>
    </source>
</evidence>
<feature type="domain" description="TonB-dependent receptor plug" evidence="18">
    <location>
        <begin position="91"/>
        <end position="189"/>
    </location>
</feature>
<dbReference type="GO" id="GO:0038023">
    <property type="term" value="F:signaling receptor activity"/>
    <property type="evidence" value="ECO:0007669"/>
    <property type="project" value="InterPro"/>
</dbReference>
<evidence type="ECO:0000256" key="10">
    <source>
        <dbReference type="ARBA" id="ARBA00023077"/>
    </source>
</evidence>
<keyword evidence="5" id="KW-0410">Iron transport</keyword>
<evidence type="ECO:0000256" key="4">
    <source>
        <dbReference type="ARBA" id="ARBA00022452"/>
    </source>
</evidence>
<evidence type="ECO:0000256" key="9">
    <source>
        <dbReference type="ARBA" id="ARBA00023065"/>
    </source>
</evidence>